<feature type="transmembrane region" description="Helical" evidence="1">
    <location>
        <begin position="42"/>
        <end position="60"/>
    </location>
</feature>
<accession>A0ABW0MWM4</accession>
<feature type="transmembrane region" description="Helical" evidence="1">
    <location>
        <begin position="12"/>
        <end position="30"/>
    </location>
</feature>
<proteinExistence type="predicted"/>
<dbReference type="EMBL" id="JBHSMD010000001">
    <property type="protein sequence ID" value="MFC5491808.1"/>
    <property type="molecule type" value="Genomic_DNA"/>
</dbReference>
<dbReference type="RefSeq" id="WP_345181265.1">
    <property type="nucleotide sequence ID" value="NZ_BAABFQ010000008.1"/>
</dbReference>
<keyword evidence="3" id="KW-1185">Reference proteome</keyword>
<organism evidence="2 3">
    <name type="scientific">Nocardioides caricicola</name>
    <dbReference type="NCBI Taxonomy" id="634770"/>
    <lineage>
        <taxon>Bacteria</taxon>
        <taxon>Bacillati</taxon>
        <taxon>Actinomycetota</taxon>
        <taxon>Actinomycetes</taxon>
        <taxon>Propionibacteriales</taxon>
        <taxon>Nocardioidaceae</taxon>
        <taxon>Nocardioides</taxon>
    </lineage>
</organism>
<evidence type="ECO:0000256" key="1">
    <source>
        <dbReference type="SAM" id="Phobius"/>
    </source>
</evidence>
<sequence length="112" mass="11957">MGDLTGDQLFVLVRDTAFVLLWATVALAATRRLHDGGGWAPLAVLGSILLLASAGVNLVQSKFLFVDHDPSLTLTLADWHLLKLPTVITLLGGVLLAKAVLADRPRRAEPLP</sequence>
<evidence type="ECO:0000313" key="2">
    <source>
        <dbReference type="EMBL" id="MFC5491808.1"/>
    </source>
</evidence>
<evidence type="ECO:0000313" key="3">
    <source>
        <dbReference type="Proteomes" id="UP001595956"/>
    </source>
</evidence>
<dbReference type="Proteomes" id="UP001595956">
    <property type="component" value="Unassembled WGS sequence"/>
</dbReference>
<gene>
    <name evidence="2" type="ORF">ACFPKY_01775</name>
</gene>
<name>A0ABW0MWM4_9ACTN</name>
<reference evidence="3" key="1">
    <citation type="journal article" date="2019" name="Int. J. Syst. Evol. Microbiol.">
        <title>The Global Catalogue of Microorganisms (GCM) 10K type strain sequencing project: providing services to taxonomists for standard genome sequencing and annotation.</title>
        <authorList>
            <consortium name="The Broad Institute Genomics Platform"/>
            <consortium name="The Broad Institute Genome Sequencing Center for Infectious Disease"/>
            <person name="Wu L."/>
            <person name="Ma J."/>
        </authorList>
    </citation>
    <scope>NUCLEOTIDE SEQUENCE [LARGE SCALE GENOMIC DNA]</scope>
    <source>
        <strain evidence="3">KACC 13778</strain>
    </source>
</reference>
<feature type="transmembrane region" description="Helical" evidence="1">
    <location>
        <begin position="80"/>
        <end position="101"/>
    </location>
</feature>
<keyword evidence="1" id="KW-1133">Transmembrane helix</keyword>
<keyword evidence="1" id="KW-0812">Transmembrane</keyword>
<protein>
    <submittedName>
        <fullName evidence="2">Uncharacterized protein</fullName>
    </submittedName>
</protein>
<keyword evidence="1" id="KW-0472">Membrane</keyword>
<comment type="caution">
    <text evidence="2">The sequence shown here is derived from an EMBL/GenBank/DDBJ whole genome shotgun (WGS) entry which is preliminary data.</text>
</comment>